<keyword evidence="5" id="KW-0560">Oxidoreductase</keyword>
<dbReference type="Proteomes" id="UP000190188">
    <property type="component" value="Unassembled WGS sequence"/>
</dbReference>
<evidence type="ECO:0000256" key="7">
    <source>
        <dbReference type="ARBA" id="ARBA00023098"/>
    </source>
</evidence>
<comment type="caution">
    <text evidence="11">The sequence shown here is derived from an EMBL/GenBank/DDBJ whole genome shotgun (WGS) entry which is preliminary data.</text>
</comment>
<dbReference type="GO" id="GO:0003857">
    <property type="term" value="F:(3S)-3-hydroxyacyl-CoA dehydrogenase (NAD+) activity"/>
    <property type="evidence" value="ECO:0007669"/>
    <property type="project" value="UniProtKB-EC"/>
</dbReference>
<dbReference type="SUPFAM" id="SSF51735">
    <property type="entry name" value="NAD(P)-binding Rossmann-fold domains"/>
    <property type="match status" value="1"/>
</dbReference>
<protein>
    <submittedName>
        <fullName evidence="11">3-hydroxyacyl-CoA dehydrogenase</fullName>
    </submittedName>
</protein>
<comment type="similarity">
    <text evidence="2">Belongs to the 3-hydroxyacyl-CoA dehydrogenase family.</text>
</comment>
<dbReference type="InterPro" id="IPR036291">
    <property type="entry name" value="NAD(P)-bd_dom_sf"/>
</dbReference>
<dbReference type="SUPFAM" id="SSF48179">
    <property type="entry name" value="6-phosphogluconate dehydrogenase C-terminal domain-like"/>
    <property type="match status" value="2"/>
</dbReference>
<evidence type="ECO:0000259" key="9">
    <source>
        <dbReference type="Pfam" id="PF00725"/>
    </source>
</evidence>
<evidence type="ECO:0000256" key="5">
    <source>
        <dbReference type="ARBA" id="ARBA00023002"/>
    </source>
</evidence>
<evidence type="ECO:0000256" key="1">
    <source>
        <dbReference type="ARBA" id="ARBA00005005"/>
    </source>
</evidence>
<evidence type="ECO:0000256" key="6">
    <source>
        <dbReference type="ARBA" id="ARBA00023027"/>
    </source>
</evidence>
<dbReference type="AlphaFoldDB" id="A0A1T2XAL6"/>
<dbReference type="InterPro" id="IPR008927">
    <property type="entry name" value="6-PGluconate_DH-like_C_sf"/>
</dbReference>
<keyword evidence="12" id="KW-1185">Reference proteome</keyword>
<feature type="domain" description="3-hydroxyacyl-CoA dehydrogenase C-terminal" evidence="9">
    <location>
        <begin position="379"/>
        <end position="426"/>
    </location>
</feature>
<evidence type="ECO:0000256" key="4">
    <source>
        <dbReference type="ARBA" id="ARBA00022963"/>
    </source>
</evidence>
<accession>A0A1T2XAL6</accession>
<feature type="domain" description="3-hydroxyacyl-CoA dehydrogenase C-terminal" evidence="9">
    <location>
        <begin position="208"/>
        <end position="308"/>
    </location>
</feature>
<evidence type="ECO:0000259" key="10">
    <source>
        <dbReference type="Pfam" id="PF02737"/>
    </source>
</evidence>
<dbReference type="PROSITE" id="PS51257">
    <property type="entry name" value="PROKAR_LIPOPROTEIN"/>
    <property type="match status" value="1"/>
</dbReference>
<dbReference type="RefSeq" id="WP_078500044.1">
    <property type="nucleotide sequence ID" value="NZ_MSZX01000006.1"/>
</dbReference>
<name>A0A1T2XAL6_9BACL</name>
<dbReference type="PANTHER" id="PTHR48075">
    <property type="entry name" value="3-HYDROXYACYL-COA DEHYDROGENASE FAMILY PROTEIN"/>
    <property type="match status" value="1"/>
</dbReference>
<dbReference type="Pfam" id="PF00725">
    <property type="entry name" value="3HCDH"/>
    <property type="match status" value="2"/>
</dbReference>
<evidence type="ECO:0000313" key="12">
    <source>
        <dbReference type="Proteomes" id="UP000190188"/>
    </source>
</evidence>
<dbReference type="InterPro" id="IPR001753">
    <property type="entry name" value="Enoyl-CoA_hydra/iso"/>
</dbReference>
<dbReference type="Pfam" id="PF00378">
    <property type="entry name" value="ECH_1"/>
    <property type="match status" value="1"/>
</dbReference>
<dbReference type="Gene3D" id="3.90.226.10">
    <property type="entry name" value="2-enoyl-CoA Hydratase, Chain A, domain 1"/>
    <property type="match status" value="1"/>
</dbReference>
<dbReference type="InterPro" id="IPR029045">
    <property type="entry name" value="ClpP/crotonase-like_dom_sf"/>
</dbReference>
<dbReference type="Gene3D" id="3.40.50.720">
    <property type="entry name" value="NAD(P)-binding Rossmann-like Domain"/>
    <property type="match status" value="1"/>
</dbReference>
<gene>
    <name evidence="11" type="ORF">BVG16_17515</name>
</gene>
<feature type="domain" description="3-hydroxyacyl-CoA dehydrogenase NAD binding" evidence="10">
    <location>
        <begin position="7"/>
        <end position="205"/>
    </location>
</feature>
<dbReference type="GO" id="GO:0006635">
    <property type="term" value="P:fatty acid beta-oxidation"/>
    <property type="evidence" value="ECO:0007669"/>
    <property type="project" value="UniProtKB-UniPathway"/>
</dbReference>
<dbReference type="InterPro" id="IPR006108">
    <property type="entry name" value="3HC_DH_C"/>
</dbReference>
<comment type="pathway">
    <text evidence="1">Lipid metabolism; fatty acid beta-oxidation.</text>
</comment>
<keyword evidence="4" id="KW-0442">Lipid degradation</keyword>
<organism evidence="11 12">
    <name type="scientific">Paenibacillus selenitireducens</name>
    <dbReference type="NCBI Taxonomy" id="1324314"/>
    <lineage>
        <taxon>Bacteria</taxon>
        <taxon>Bacillati</taxon>
        <taxon>Bacillota</taxon>
        <taxon>Bacilli</taxon>
        <taxon>Bacillales</taxon>
        <taxon>Paenibacillaceae</taxon>
        <taxon>Paenibacillus</taxon>
    </lineage>
</organism>
<keyword evidence="6" id="KW-0520">NAD</keyword>
<dbReference type="EMBL" id="MSZX01000006">
    <property type="protein sequence ID" value="OPA76941.1"/>
    <property type="molecule type" value="Genomic_DNA"/>
</dbReference>
<dbReference type="Pfam" id="PF02737">
    <property type="entry name" value="3HCDH_N"/>
    <property type="match status" value="1"/>
</dbReference>
<keyword evidence="3" id="KW-0276">Fatty acid metabolism</keyword>
<dbReference type="PANTHER" id="PTHR48075:SF7">
    <property type="entry name" value="3-HYDROXYACYL-COA DEHYDROGENASE-RELATED"/>
    <property type="match status" value="1"/>
</dbReference>
<dbReference type="Gene3D" id="1.10.1040.50">
    <property type="match status" value="1"/>
</dbReference>
<evidence type="ECO:0000256" key="8">
    <source>
        <dbReference type="ARBA" id="ARBA00049556"/>
    </source>
</evidence>
<dbReference type="UniPathway" id="UPA00659"/>
<dbReference type="OrthoDB" id="9771883at2"/>
<dbReference type="CDD" id="cd06558">
    <property type="entry name" value="crotonase-like"/>
    <property type="match status" value="1"/>
</dbReference>
<dbReference type="GO" id="GO:0070403">
    <property type="term" value="F:NAD+ binding"/>
    <property type="evidence" value="ECO:0007669"/>
    <property type="project" value="InterPro"/>
</dbReference>
<dbReference type="STRING" id="1324314.BVG16_17515"/>
<evidence type="ECO:0000313" key="11">
    <source>
        <dbReference type="EMBL" id="OPA76941.1"/>
    </source>
</evidence>
<evidence type="ECO:0000256" key="3">
    <source>
        <dbReference type="ARBA" id="ARBA00022832"/>
    </source>
</evidence>
<reference evidence="11 12" key="1">
    <citation type="submission" date="2017-01" db="EMBL/GenBank/DDBJ databases">
        <title>Genome analysis of Paenibacillus selenitrireducens ES3-24.</title>
        <authorList>
            <person name="Xu D."/>
            <person name="Yao R."/>
            <person name="Zheng S."/>
        </authorList>
    </citation>
    <scope>NUCLEOTIDE SEQUENCE [LARGE SCALE GENOMIC DNA]</scope>
    <source>
        <strain evidence="11 12">ES3-24</strain>
    </source>
</reference>
<keyword evidence="7" id="KW-0443">Lipid metabolism</keyword>
<dbReference type="SUPFAM" id="SSF52096">
    <property type="entry name" value="ClpP/crotonase"/>
    <property type="match status" value="1"/>
</dbReference>
<comment type="catalytic activity">
    <reaction evidence="8">
        <text>a (3S)-3-hydroxyacyl-CoA + NAD(+) = a 3-oxoacyl-CoA + NADH + H(+)</text>
        <dbReference type="Rhea" id="RHEA:22432"/>
        <dbReference type="ChEBI" id="CHEBI:15378"/>
        <dbReference type="ChEBI" id="CHEBI:57318"/>
        <dbReference type="ChEBI" id="CHEBI:57540"/>
        <dbReference type="ChEBI" id="CHEBI:57945"/>
        <dbReference type="ChEBI" id="CHEBI:90726"/>
        <dbReference type="EC" id="1.1.1.35"/>
    </reaction>
</comment>
<sequence>MTRGIRKAAVLGSGVMGAAIAAHLANAGIACLLLDMVPTACSKEEEAAGLDLQSAKVRNRLASQAMERLKKTNPAPLFVPAFADRITPGNIEDHWERLGEVDWIIEAVTESLPIKKSLYARLEEVWKPGTIVSSNTSGISIREMIEDCGEALRAHFLGTHFFNPPRYMKLLELVPGPDTDPELLVWMKHFAEKKLGKGVVVAKDTPNFIANRIGTYGLLVTLQEMERGGFTVEEVDAVTGPALGRPKSATFRTLDLVGLDTFVHVAVNVHASVPEDTAEKAAFQTPGVLTELVRRGWIGEKSGQGFYKKVKGANGKSDILALQLDTLAYEPSRKITSGSLEAAKSAKGARNRIKALLGGHDKYADLAWNIVKPVLIYAAEKIGEIADTVVEIDDAMKWGFNWDLGPFELWDVIGVKASLARMEAEGTKVPAWVQAWIDEGNETFYTQRETTGFYVHQQAWKPMEIQPEQISLASLKQQNKIIKGNTGASLIDLGDDVVCLEFHSPNNAIGVDILTMIQQSVDEVRRNWRGLVLANEGRNFCVGANLMLLLMEAQDGEWDEVDHIIRTFQNTMLKLKRLEKPVVAAPHRMTLGGGVEACMPADRILFSAETYFGLVETGVGLIPAGGGCKEMALRVSQSAGSADEDVQPFLNKIFETIAMAKVSTSGEDTRNLHYMRAQDRVIMNPDYRIYEAKQAVLALDRDGYVLPEEELIRVVGEDGRAVMQLGALQLYQGGYISDHDLLIARKLAHVLAGGNAPAGTRVTEQYMLDLEREAFLSLTGEPKTLQRIQHTLAKGKPLRN</sequence>
<dbReference type="InterPro" id="IPR006176">
    <property type="entry name" value="3-OHacyl-CoA_DH_NAD-bd"/>
</dbReference>
<evidence type="ECO:0000256" key="2">
    <source>
        <dbReference type="ARBA" id="ARBA00009463"/>
    </source>
</evidence>
<proteinExistence type="inferred from homology"/>